<evidence type="ECO:0000256" key="2">
    <source>
        <dbReference type="ARBA" id="ARBA00022771"/>
    </source>
</evidence>
<evidence type="ECO:0000256" key="3">
    <source>
        <dbReference type="ARBA" id="ARBA00022833"/>
    </source>
</evidence>
<dbReference type="GO" id="GO:0016235">
    <property type="term" value="C:aggresome"/>
    <property type="evidence" value="ECO:0007669"/>
    <property type="project" value="TreeGrafter"/>
</dbReference>
<dbReference type="SUPFAM" id="SSF54277">
    <property type="entry name" value="CAD &amp; PB1 domains"/>
    <property type="match status" value="1"/>
</dbReference>
<dbReference type="PROSITE" id="PS50135">
    <property type="entry name" value="ZF_ZZ_2"/>
    <property type="match status" value="1"/>
</dbReference>
<evidence type="ECO:0000256" key="4">
    <source>
        <dbReference type="PROSITE-ProRule" id="PRU00228"/>
    </source>
</evidence>
<dbReference type="GO" id="GO:0035973">
    <property type="term" value="P:aggrephagy"/>
    <property type="evidence" value="ECO:0007669"/>
    <property type="project" value="TreeGrafter"/>
</dbReference>
<dbReference type="EMBL" id="BT080437">
    <property type="protein sequence ID" value="ACO14861.1"/>
    <property type="molecule type" value="mRNA"/>
</dbReference>
<keyword evidence="2 4" id="KW-0863">Zinc-finger</keyword>
<dbReference type="SUPFAM" id="SSF57850">
    <property type="entry name" value="RING/U-box"/>
    <property type="match status" value="1"/>
</dbReference>
<dbReference type="InterPro" id="IPR052260">
    <property type="entry name" value="Autophagy_Rcpt_SigReg"/>
</dbReference>
<dbReference type="Pfam" id="PF00569">
    <property type="entry name" value="ZZ"/>
    <property type="match status" value="1"/>
</dbReference>
<protein>
    <submittedName>
        <fullName evidence="6">Sequestosome-1</fullName>
    </submittedName>
</protein>
<dbReference type="GO" id="GO:0044753">
    <property type="term" value="C:amphisome"/>
    <property type="evidence" value="ECO:0007669"/>
    <property type="project" value="TreeGrafter"/>
</dbReference>
<organism evidence="6">
    <name type="scientific">Caligus clemensi</name>
    <name type="common">Sea louse</name>
    <dbReference type="NCBI Taxonomy" id="344056"/>
    <lineage>
        <taxon>Eukaryota</taxon>
        <taxon>Metazoa</taxon>
        <taxon>Ecdysozoa</taxon>
        <taxon>Arthropoda</taxon>
        <taxon>Crustacea</taxon>
        <taxon>Multicrustacea</taxon>
        <taxon>Hexanauplia</taxon>
        <taxon>Copepoda</taxon>
        <taxon>Siphonostomatoida</taxon>
        <taxon>Caligidae</taxon>
        <taxon>Caligus</taxon>
    </lineage>
</organism>
<dbReference type="Gene3D" id="3.30.60.90">
    <property type="match status" value="1"/>
</dbReference>
<dbReference type="AlphaFoldDB" id="C1C0Q8"/>
<dbReference type="PANTHER" id="PTHR15090:SF0">
    <property type="entry name" value="SEQUESTOSOME-1"/>
    <property type="match status" value="1"/>
</dbReference>
<dbReference type="PANTHER" id="PTHR15090">
    <property type="entry name" value="SEQUESTOSOME 1-RELATED"/>
    <property type="match status" value="1"/>
</dbReference>
<keyword evidence="3" id="KW-0862">Zinc</keyword>
<feature type="domain" description="ZZ-type" evidence="5">
    <location>
        <begin position="131"/>
        <end position="181"/>
    </location>
</feature>
<sequence>MQQDKFFILALTHSTQRKEELILFWECIYPYLSCTPMTSSDALSFKICSSLGSGSVEVRILELPAYSGFTDFLGKIKDIYGDRGYGLYWVDSEGDEIMVKSIGDYDLALSRMAPAIKFHLNFMPQDSCRHPHGIACHHCKAKIIGFRYKCLTCPAYEQCATCESNGQHSEHRLIRIPKPEDVYSKALFKLLNKSVLSYDKENSGVHDMLNQFWTGEAP</sequence>
<gene>
    <name evidence="6" type="primary">SQSTM</name>
</gene>
<evidence type="ECO:0000313" key="6">
    <source>
        <dbReference type="EMBL" id="ACO14861.1"/>
    </source>
</evidence>
<dbReference type="GO" id="GO:0007032">
    <property type="term" value="P:endosome organization"/>
    <property type="evidence" value="ECO:0007669"/>
    <property type="project" value="TreeGrafter"/>
</dbReference>
<dbReference type="InterPro" id="IPR043145">
    <property type="entry name" value="Znf_ZZ_sf"/>
</dbReference>
<dbReference type="InterPro" id="IPR000433">
    <property type="entry name" value="Znf_ZZ"/>
</dbReference>
<keyword evidence="1" id="KW-0479">Metal-binding</keyword>
<dbReference type="GO" id="GO:0000423">
    <property type="term" value="P:mitophagy"/>
    <property type="evidence" value="ECO:0007669"/>
    <property type="project" value="TreeGrafter"/>
</dbReference>
<dbReference type="GO" id="GO:0070530">
    <property type="term" value="F:K63-linked polyubiquitin modification-dependent protein binding"/>
    <property type="evidence" value="ECO:0007669"/>
    <property type="project" value="TreeGrafter"/>
</dbReference>
<dbReference type="GO" id="GO:0005080">
    <property type="term" value="F:protein kinase C binding"/>
    <property type="evidence" value="ECO:0007669"/>
    <property type="project" value="TreeGrafter"/>
</dbReference>
<reference evidence="6" key="1">
    <citation type="submission" date="2009-03" db="EMBL/GenBank/DDBJ databases">
        <title>Caligus clemensi ESTs and full-length cDNAs.</title>
        <authorList>
            <person name="Yasuike M."/>
            <person name="von Schalburg K."/>
            <person name="Cooper G."/>
            <person name="Leong J."/>
            <person name="Jones S.R.M."/>
            <person name="Koop B.F."/>
        </authorList>
    </citation>
    <scope>NUCLEOTIDE SEQUENCE</scope>
    <source>
        <tissue evidence="6">Whole</tissue>
    </source>
</reference>
<evidence type="ECO:0000259" key="5">
    <source>
        <dbReference type="PROSITE" id="PS50135"/>
    </source>
</evidence>
<dbReference type="SMART" id="SM00291">
    <property type="entry name" value="ZnF_ZZ"/>
    <property type="match status" value="1"/>
</dbReference>
<proteinExistence type="evidence at transcript level"/>
<dbReference type="CDD" id="cd02340">
    <property type="entry name" value="ZZ_NBR1_like"/>
    <property type="match status" value="1"/>
</dbReference>
<accession>C1C0Q8</accession>
<evidence type="ECO:0000256" key="1">
    <source>
        <dbReference type="ARBA" id="ARBA00022723"/>
    </source>
</evidence>
<name>C1C0Q8_CALCM</name>
<dbReference type="GO" id="GO:0008270">
    <property type="term" value="F:zinc ion binding"/>
    <property type="evidence" value="ECO:0007669"/>
    <property type="project" value="UniProtKB-KW"/>
</dbReference>